<gene>
    <name evidence="1" type="ORF">T9R20_03295</name>
</gene>
<keyword evidence="2" id="KW-1185">Reference proteome</keyword>
<evidence type="ECO:0000313" key="2">
    <source>
        <dbReference type="Proteomes" id="UP001324533"/>
    </source>
</evidence>
<dbReference type="InterPro" id="IPR029035">
    <property type="entry name" value="DHS-like_NAD/FAD-binding_dom"/>
</dbReference>
<dbReference type="Pfam" id="PF13289">
    <property type="entry name" value="SIR2_2"/>
    <property type="match status" value="1"/>
</dbReference>
<reference evidence="1 2" key="1">
    <citation type="submission" date="2023-06" db="EMBL/GenBank/DDBJ databases">
        <title>Rock-solubilizing bacteria, Microbacterium invictum, promotes re-establishment of vegetation in rocky wasteland by accelerating rock bio-weathering and reshaping soil bacterial community.</title>
        <authorList>
            <person name="Liu C."/>
        </authorList>
    </citation>
    <scope>NUCLEOTIDE SEQUENCE [LARGE SCALE GENOMIC DNA]</scope>
    <source>
        <strain evidence="1 2">X-18</strain>
    </source>
</reference>
<protein>
    <submittedName>
        <fullName evidence="1">SIR2 family protein</fullName>
    </submittedName>
</protein>
<dbReference type="RefSeq" id="WP_322411137.1">
    <property type="nucleotide sequence ID" value="NZ_CP139779.1"/>
</dbReference>
<proteinExistence type="predicted"/>
<dbReference type="Gene3D" id="3.40.50.1220">
    <property type="entry name" value="TPP-binding domain"/>
    <property type="match status" value="1"/>
</dbReference>
<dbReference type="Proteomes" id="UP001324533">
    <property type="component" value="Chromosome"/>
</dbReference>
<evidence type="ECO:0000313" key="1">
    <source>
        <dbReference type="EMBL" id="WQB71002.1"/>
    </source>
</evidence>
<name>A0ABZ0VGS9_9MICO</name>
<accession>A0ABZ0VGS9</accession>
<sequence>MSLASAPLREGCANCSTHYPIDLPDEIVDAARKRELVVFAGAGISTEKPGLFPETFYEEIEARLRDTPSDDSFPEVMQDFEDRFGRANLIRTLIERLDYVYTFQSLLNRTTAFHQEIATITQLDALFTTNWDDFFERFSGARPFVLDEDFAFFGMPGRRVMKLHGSVSNLSSIVATSEDYDRRASDLMESVMGGKLRDYLATKTIVFVGYSLSDSDFRNVYSTVIERMGRLRRRAYLVTPVDAAVAGEFGLEHLRTDGGHFAHILKSRLEDSGHHVPDDNLDRAEWLRSVVLGAHVASEELVAVPGAFGAFTQSYQDGLIAALGRVRLLRTRGEYSDPERVAAVVHNYAHLFVKAIGLRRYYDACYIEGYMIGTLSLLLDDDQVRRIPIVQVFGDPAYRSPRTNPHRVFEAPWWTADVGSSVGDYLREGDNLGQAPKEWLRATALSGSKRAQRSPGLAAEHRTVLASLSPGIVPQHSEFLDGIL</sequence>
<dbReference type="EMBL" id="CP139779">
    <property type="protein sequence ID" value="WQB71002.1"/>
    <property type="molecule type" value="Genomic_DNA"/>
</dbReference>
<dbReference type="SUPFAM" id="SSF52467">
    <property type="entry name" value="DHS-like NAD/FAD-binding domain"/>
    <property type="match status" value="1"/>
</dbReference>
<organism evidence="1 2">
    <name type="scientific">Microbacterium invictum</name>
    <dbReference type="NCBI Taxonomy" id="515415"/>
    <lineage>
        <taxon>Bacteria</taxon>
        <taxon>Bacillati</taxon>
        <taxon>Actinomycetota</taxon>
        <taxon>Actinomycetes</taxon>
        <taxon>Micrococcales</taxon>
        <taxon>Microbacteriaceae</taxon>
        <taxon>Microbacterium</taxon>
    </lineage>
</organism>